<reference evidence="1" key="2">
    <citation type="submission" date="2020-05" db="EMBL/GenBank/DDBJ databases">
        <authorList>
            <person name="Kim H.-S."/>
            <person name="Proctor R.H."/>
            <person name="Brown D.W."/>
        </authorList>
    </citation>
    <scope>NUCLEOTIDE SEQUENCE</scope>
    <source>
        <strain evidence="1">NRRL 20472</strain>
    </source>
</reference>
<evidence type="ECO:0008006" key="3">
    <source>
        <dbReference type="Google" id="ProtNLM"/>
    </source>
</evidence>
<gene>
    <name evidence="1" type="ORF">FSARC_3603</name>
</gene>
<dbReference type="Proteomes" id="UP000622797">
    <property type="component" value="Unassembled WGS sequence"/>
</dbReference>
<name>A0A8H4XCG5_9HYPO</name>
<dbReference type="InterPro" id="IPR032675">
    <property type="entry name" value="LRR_dom_sf"/>
</dbReference>
<reference evidence="1" key="1">
    <citation type="journal article" date="2020" name="BMC Genomics">
        <title>Correction to: Identification and distribution of gene clusters required for synthesis of sphingolipid metabolism inhibitors in diverse species of the filamentous fungus Fusarium.</title>
        <authorList>
            <person name="Kim H.S."/>
            <person name="Lohmar J.M."/>
            <person name="Busman M."/>
            <person name="Brown D.W."/>
            <person name="Naumann T.A."/>
            <person name="Divon H.H."/>
            <person name="Lysoe E."/>
            <person name="Uhlig S."/>
            <person name="Proctor R.H."/>
        </authorList>
    </citation>
    <scope>NUCLEOTIDE SEQUENCE</scope>
    <source>
        <strain evidence="1">NRRL 20472</strain>
    </source>
</reference>
<dbReference type="Gene3D" id="3.80.10.10">
    <property type="entry name" value="Ribonuclease Inhibitor"/>
    <property type="match status" value="1"/>
</dbReference>
<protein>
    <recommendedName>
        <fullName evidence="3">F-box domain-containing protein</fullName>
    </recommendedName>
</protein>
<accession>A0A8H4XCG5</accession>
<organism evidence="1 2">
    <name type="scientific">Fusarium sarcochroum</name>
    <dbReference type="NCBI Taxonomy" id="1208366"/>
    <lineage>
        <taxon>Eukaryota</taxon>
        <taxon>Fungi</taxon>
        <taxon>Dikarya</taxon>
        <taxon>Ascomycota</taxon>
        <taxon>Pezizomycotina</taxon>
        <taxon>Sordariomycetes</taxon>
        <taxon>Hypocreomycetidae</taxon>
        <taxon>Hypocreales</taxon>
        <taxon>Nectriaceae</taxon>
        <taxon>Fusarium</taxon>
        <taxon>Fusarium lateritium species complex</taxon>
    </lineage>
</organism>
<sequence>MSTKVPAAIERVPTHIIHIIGSMTSAKDVENLSRTCSKLRSKLGRLVWSHVLIHGNEHDLISKLNILGPGVAKNREKLGFVRKARILLTQERPLVSHGCGDYEYEADFPIFLGHQHGALPSAIIQTVGAMSTLKSLILILRGMADSQRNEFRFSLRLSPVLKLEHLRLDAEKDLTNTVLRQCLGTSLKALHLSRGVKSSSFKLAAGKFKGLEMLRLSLDGNMATEMPTRSMNAQAIKDIATAFPHLKCLILCEGPSNHPTGQRYTIRTPTQRQAFQRQVTKLADALREKMPELQRFACTLWRKRLGNNIAIEAVGPNDNQTLTDQDWEPFFTELMGRITDGHPLIQEVCILTELPRFYHWNSGTTRLVIRGNKRSADFPFGLEI</sequence>
<proteinExistence type="predicted"/>
<evidence type="ECO:0000313" key="1">
    <source>
        <dbReference type="EMBL" id="KAF4969109.1"/>
    </source>
</evidence>
<evidence type="ECO:0000313" key="2">
    <source>
        <dbReference type="Proteomes" id="UP000622797"/>
    </source>
</evidence>
<keyword evidence="2" id="KW-1185">Reference proteome</keyword>
<dbReference type="AlphaFoldDB" id="A0A8H4XCG5"/>
<comment type="caution">
    <text evidence="1">The sequence shown here is derived from an EMBL/GenBank/DDBJ whole genome shotgun (WGS) entry which is preliminary data.</text>
</comment>
<dbReference type="OrthoDB" id="5051024at2759"/>
<dbReference type="EMBL" id="JABEXW010000174">
    <property type="protein sequence ID" value="KAF4969109.1"/>
    <property type="molecule type" value="Genomic_DNA"/>
</dbReference>